<dbReference type="InterPro" id="IPR020846">
    <property type="entry name" value="MFS_dom"/>
</dbReference>
<dbReference type="PANTHER" id="PTHR23513:SF11">
    <property type="entry name" value="STAPHYLOFERRIN A TRANSPORTER"/>
    <property type="match status" value="1"/>
</dbReference>
<feature type="domain" description="Major facilitator superfamily (MFS) profile" evidence="8">
    <location>
        <begin position="1"/>
        <end position="400"/>
    </location>
</feature>
<reference evidence="9" key="1">
    <citation type="submission" date="2018-05" db="EMBL/GenBank/DDBJ databases">
        <authorList>
            <person name="Lanie J.A."/>
            <person name="Ng W.-L."/>
            <person name="Kazmierczak K.M."/>
            <person name="Andrzejewski T.M."/>
            <person name="Davidsen T.M."/>
            <person name="Wayne K.J."/>
            <person name="Tettelin H."/>
            <person name="Glass J.I."/>
            <person name="Rusch D."/>
            <person name="Podicherti R."/>
            <person name="Tsui H.-C.T."/>
            <person name="Winkler M.E."/>
        </authorList>
    </citation>
    <scope>NUCLEOTIDE SEQUENCE</scope>
</reference>
<dbReference type="InterPro" id="IPR036259">
    <property type="entry name" value="MFS_trans_sf"/>
</dbReference>
<evidence type="ECO:0000256" key="7">
    <source>
        <dbReference type="SAM" id="Phobius"/>
    </source>
</evidence>
<protein>
    <recommendedName>
        <fullName evidence="8">Major facilitator superfamily (MFS) profile domain-containing protein</fullName>
    </recommendedName>
</protein>
<evidence type="ECO:0000256" key="3">
    <source>
        <dbReference type="ARBA" id="ARBA00022475"/>
    </source>
</evidence>
<keyword evidence="5 7" id="KW-1133">Transmembrane helix</keyword>
<evidence type="ECO:0000256" key="1">
    <source>
        <dbReference type="ARBA" id="ARBA00004651"/>
    </source>
</evidence>
<evidence type="ECO:0000256" key="5">
    <source>
        <dbReference type="ARBA" id="ARBA00022989"/>
    </source>
</evidence>
<name>A0A381V6H3_9ZZZZ</name>
<dbReference type="Pfam" id="PF05977">
    <property type="entry name" value="MFS_3"/>
    <property type="match status" value="1"/>
</dbReference>
<keyword evidence="2" id="KW-0813">Transport</keyword>
<proteinExistence type="predicted"/>
<dbReference type="GO" id="GO:0005886">
    <property type="term" value="C:plasma membrane"/>
    <property type="evidence" value="ECO:0007669"/>
    <property type="project" value="UniProtKB-SubCell"/>
</dbReference>
<feature type="transmembrane region" description="Helical" evidence="7">
    <location>
        <begin position="99"/>
        <end position="122"/>
    </location>
</feature>
<dbReference type="PANTHER" id="PTHR23513">
    <property type="entry name" value="INTEGRAL MEMBRANE EFFLUX PROTEIN-RELATED"/>
    <property type="match status" value="1"/>
</dbReference>
<dbReference type="PROSITE" id="PS50850">
    <property type="entry name" value="MFS"/>
    <property type="match status" value="1"/>
</dbReference>
<feature type="transmembrane region" description="Helical" evidence="7">
    <location>
        <begin position="375"/>
        <end position="392"/>
    </location>
</feature>
<sequence>MDVRNYRLYWIGAVLTNNGRWAQYVATYFIIYQLTGSAAWVGMAGFANFVPMLLVNPVAGWVSDNLDRRRLLRAVNGVAALTAAGMAVAWAAGLRSPGGWVGLFFLNGIVSGLMIPVGQAFVAECVPQGYLRNAITLNSTQFNAARALGPAIGGLILGIAGAGWTLAAVVLFYGPMVVCLSLMDPTELHRRVREPAQRAGRRPAVVADYRASVRYVFASPGIVTAIVTVSFISTLAMPVVQQVVVFAEDVFEVSPFLFGLLGSAQGIGAVLSAPMVAGVIGRLRPSTQQFAATTGYGLAVAAFALAPTYAMGFGALAAIGLTHLVSASNLNSVVQLQVDDAMRGRVMAIYMVGVLGPAPFANLLVGWLISVYGPRPVVATCGGLLVLAALVLRSSGRLARLDTEFGA</sequence>
<keyword evidence="6 7" id="KW-0472">Membrane</keyword>
<organism evidence="9">
    <name type="scientific">marine metagenome</name>
    <dbReference type="NCBI Taxonomy" id="408172"/>
    <lineage>
        <taxon>unclassified sequences</taxon>
        <taxon>metagenomes</taxon>
        <taxon>ecological metagenomes</taxon>
    </lineage>
</organism>
<dbReference type="Gene3D" id="1.20.1250.20">
    <property type="entry name" value="MFS general substrate transporter like domains"/>
    <property type="match status" value="1"/>
</dbReference>
<comment type="subcellular location">
    <subcellularLocation>
        <location evidence="1">Cell membrane</location>
        <topology evidence="1">Multi-pass membrane protein</topology>
    </subcellularLocation>
</comment>
<gene>
    <name evidence="9" type="ORF">METZ01_LOCUS88836</name>
</gene>
<evidence type="ECO:0000259" key="8">
    <source>
        <dbReference type="PROSITE" id="PS50850"/>
    </source>
</evidence>
<feature type="transmembrane region" description="Helical" evidence="7">
    <location>
        <begin position="74"/>
        <end position="93"/>
    </location>
</feature>
<dbReference type="EMBL" id="UINC01007989">
    <property type="protein sequence ID" value="SVA35982.1"/>
    <property type="molecule type" value="Genomic_DNA"/>
</dbReference>
<evidence type="ECO:0000256" key="4">
    <source>
        <dbReference type="ARBA" id="ARBA00022692"/>
    </source>
</evidence>
<dbReference type="GO" id="GO:0022857">
    <property type="term" value="F:transmembrane transporter activity"/>
    <property type="evidence" value="ECO:0007669"/>
    <property type="project" value="InterPro"/>
</dbReference>
<accession>A0A381V6H3</accession>
<dbReference type="CDD" id="cd06173">
    <property type="entry name" value="MFS_MefA_like"/>
    <property type="match status" value="1"/>
</dbReference>
<keyword evidence="3" id="KW-1003">Cell membrane</keyword>
<feature type="transmembrane region" description="Helical" evidence="7">
    <location>
        <begin position="346"/>
        <end position="369"/>
    </location>
</feature>
<dbReference type="SUPFAM" id="SSF103473">
    <property type="entry name" value="MFS general substrate transporter"/>
    <property type="match status" value="1"/>
</dbReference>
<keyword evidence="4 7" id="KW-0812">Transmembrane</keyword>
<dbReference type="AlphaFoldDB" id="A0A381V6H3"/>
<evidence type="ECO:0000256" key="6">
    <source>
        <dbReference type="ARBA" id="ARBA00023136"/>
    </source>
</evidence>
<evidence type="ECO:0000313" key="9">
    <source>
        <dbReference type="EMBL" id="SVA35982.1"/>
    </source>
</evidence>
<feature type="transmembrane region" description="Helical" evidence="7">
    <location>
        <begin position="256"/>
        <end position="278"/>
    </location>
</feature>
<feature type="transmembrane region" description="Helical" evidence="7">
    <location>
        <begin position="215"/>
        <end position="236"/>
    </location>
</feature>
<dbReference type="InterPro" id="IPR010290">
    <property type="entry name" value="TM_effector"/>
</dbReference>
<evidence type="ECO:0000256" key="2">
    <source>
        <dbReference type="ARBA" id="ARBA00022448"/>
    </source>
</evidence>